<sequence length="102" mass="10421">MTASRGGNGRGAPGVAAAVDPAAVLADIRHQVERSTAPAPAPAPAAPGRAPRRSHGPGVHRNITNKQHESESRFAGRFDEPTAAAVGPAVPHLVSSALRRVQ</sequence>
<evidence type="ECO:0000313" key="3">
    <source>
        <dbReference type="Proteomes" id="UP000299102"/>
    </source>
</evidence>
<evidence type="ECO:0000256" key="1">
    <source>
        <dbReference type="SAM" id="MobiDB-lite"/>
    </source>
</evidence>
<evidence type="ECO:0000313" key="2">
    <source>
        <dbReference type="EMBL" id="GBP37464.1"/>
    </source>
</evidence>
<protein>
    <submittedName>
        <fullName evidence="2">Uncharacterized protein</fullName>
    </submittedName>
</protein>
<dbReference type="EMBL" id="BGZK01000334">
    <property type="protein sequence ID" value="GBP37464.1"/>
    <property type="molecule type" value="Genomic_DNA"/>
</dbReference>
<accession>A0A4C1VHQ4</accession>
<gene>
    <name evidence="2" type="ORF">EVAR_79397_1</name>
</gene>
<proteinExistence type="predicted"/>
<feature type="compositionally biased region" description="Basic and acidic residues" evidence="1">
    <location>
        <begin position="66"/>
        <end position="80"/>
    </location>
</feature>
<dbReference type="AlphaFoldDB" id="A0A4C1VHQ4"/>
<dbReference type="Proteomes" id="UP000299102">
    <property type="component" value="Unassembled WGS sequence"/>
</dbReference>
<keyword evidence="3" id="KW-1185">Reference proteome</keyword>
<organism evidence="2 3">
    <name type="scientific">Eumeta variegata</name>
    <name type="common">Bagworm moth</name>
    <name type="synonym">Eumeta japonica</name>
    <dbReference type="NCBI Taxonomy" id="151549"/>
    <lineage>
        <taxon>Eukaryota</taxon>
        <taxon>Metazoa</taxon>
        <taxon>Ecdysozoa</taxon>
        <taxon>Arthropoda</taxon>
        <taxon>Hexapoda</taxon>
        <taxon>Insecta</taxon>
        <taxon>Pterygota</taxon>
        <taxon>Neoptera</taxon>
        <taxon>Endopterygota</taxon>
        <taxon>Lepidoptera</taxon>
        <taxon>Glossata</taxon>
        <taxon>Ditrysia</taxon>
        <taxon>Tineoidea</taxon>
        <taxon>Psychidae</taxon>
        <taxon>Oiketicinae</taxon>
        <taxon>Eumeta</taxon>
    </lineage>
</organism>
<feature type="region of interest" description="Disordered" evidence="1">
    <location>
        <begin position="31"/>
        <end position="80"/>
    </location>
</feature>
<comment type="caution">
    <text evidence="2">The sequence shown here is derived from an EMBL/GenBank/DDBJ whole genome shotgun (WGS) entry which is preliminary data.</text>
</comment>
<reference evidence="2 3" key="1">
    <citation type="journal article" date="2019" name="Commun. Biol.">
        <title>The bagworm genome reveals a unique fibroin gene that provides high tensile strength.</title>
        <authorList>
            <person name="Kono N."/>
            <person name="Nakamura H."/>
            <person name="Ohtoshi R."/>
            <person name="Tomita M."/>
            <person name="Numata K."/>
            <person name="Arakawa K."/>
        </authorList>
    </citation>
    <scope>NUCLEOTIDE SEQUENCE [LARGE SCALE GENOMIC DNA]</scope>
</reference>
<name>A0A4C1VHQ4_EUMVA</name>